<dbReference type="EMBL" id="QKUB01000013">
    <property type="protein sequence ID" value="PZV98715.1"/>
    <property type="molecule type" value="Genomic_DNA"/>
</dbReference>
<name>A0A2W7HU43_9BACT</name>
<dbReference type="GO" id="GO:0055086">
    <property type="term" value="P:nucleobase-containing small molecule metabolic process"/>
    <property type="evidence" value="ECO:0007669"/>
    <property type="project" value="UniProtKB-ARBA"/>
</dbReference>
<dbReference type="GO" id="GO:0004126">
    <property type="term" value="F:cytidine deaminase activity"/>
    <property type="evidence" value="ECO:0007669"/>
    <property type="project" value="UniProtKB-UniRule"/>
</dbReference>
<feature type="binding site" evidence="13">
    <location>
        <begin position="41"/>
        <end position="47"/>
    </location>
    <ligand>
        <name>substrate</name>
    </ligand>
</feature>
<dbReference type="Proteomes" id="UP000249646">
    <property type="component" value="Unassembled WGS sequence"/>
</dbReference>
<feature type="domain" description="CMP/dCMP-type deaminase" evidence="16">
    <location>
        <begin position="1"/>
        <end position="130"/>
    </location>
</feature>
<dbReference type="GO" id="GO:0008270">
    <property type="term" value="F:zinc ion binding"/>
    <property type="evidence" value="ECO:0007669"/>
    <property type="project" value="UniProtKB-UniRule"/>
</dbReference>
<comment type="function">
    <text evidence="2 15">This enzyme scavenges exogenous and endogenous cytidine and 2'-deoxycytidine for UMP synthesis.</text>
</comment>
<dbReference type="OrthoDB" id="9795347at2"/>
<dbReference type="Pfam" id="PF00383">
    <property type="entry name" value="dCMP_cyt_deam_1"/>
    <property type="match status" value="1"/>
</dbReference>
<dbReference type="NCBIfam" id="TIGR01354">
    <property type="entry name" value="cyt_deam_tetra"/>
    <property type="match status" value="1"/>
</dbReference>
<evidence type="ECO:0000256" key="9">
    <source>
        <dbReference type="ARBA" id="ARBA00032005"/>
    </source>
</evidence>
<evidence type="ECO:0000313" key="17">
    <source>
        <dbReference type="EMBL" id="PZV98715.1"/>
    </source>
</evidence>
<keyword evidence="18" id="KW-1185">Reference proteome</keyword>
<gene>
    <name evidence="17" type="ORF">BCF89_1138</name>
</gene>
<keyword evidence="6 14" id="KW-0479">Metal-binding</keyword>
<feature type="active site" description="Proton donor" evidence="12">
    <location>
        <position position="54"/>
    </location>
</feature>
<dbReference type="PANTHER" id="PTHR11644">
    <property type="entry name" value="CYTIDINE DEAMINASE"/>
    <property type="match status" value="1"/>
</dbReference>
<dbReference type="CDD" id="cd01283">
    <property type="entry name" value="cytidine_deaminase"/>
    <property type="match status" value="1"/>
</dbReference>
<evidence type="ECO:0000256" key="15">
    <source>
        <dbReference type="RuleBase" id="RU364006"/>
    </source>
</evidence>
<evidence type="ECO:0000259" key="16">
    <source>
        <dbReference type="PROSITE" id="PS51747"/>
    </source>
</evidence>
<dbReference type="InterPro" id="IPR002125">
    <property type="entry name" value="CMP_dCMP_dom"/>
</dbReference>
<dbReference type="Gene3D" id="3.40.140.10">
    <property type="entry name" value="Cytidine Deaminase, domain 2"/>
    <property type="match status" value="1"/>
</dbReference>
<proteinExistence type="inferred from homology"/>
<dbReference type="InterPro" id="IPR050202">
    <property type="entry name" value="Cyt/Deoxycyt_deaminase"/>
</dbReference>
<evidence type="ECO:0000313" key="18">
    <source>
        <dbReference type="Proteomes" id="UP000249646"/>
    </source>
</evidence>
<reference evidence="17 18" key="1">
    <citation type="submission" date="2018-06" db="EMBL/GenBank/DDBJ databases">
        <title>Genomic Encyclopedia of Archaeal and Bacterial Type Strains, Phase II (KMG-II): from individual species to whole genera.</title>
        <authorList>
            <person name="Goeker M."/>
        </authorList>
    </citation>
    <scope>NUCLEOTIDE SEQUENCE [LARGE SCALE GENOMIC DNA]</scope>
    <source>
        <strain evidence="17 18">ATCC 51348</strain>
    </source>
</reference>
<dbReference type="GO" id="GO:0005829">
    <property type="term" value="C:cytosol"/>
    <property type="evidence" value="ECO:0007669"/>
    <property type="project" value="TreeGrafter"/>
</dbReference>
<comment type="catalytic activity">
    <reaction evidence="11 15">
        <text>cytidine + H2O + H(+) = uridine + NH4(+)</text>
        <dbReference type="Rhea" id="RHEA:16069"/>
        <dbReference type="ChEBI" id="CHEBI:15377"/>
        <dbReference type="ChEBI" id="CHEBI:15378"/>
        <dbReference type="ChEBI" id="CHEBI:16704"/>
        <dbReference type="ChEBI" id="CHEBI:17562"/>
        <dbReference type="ChEBI" id="CHEBI:28938"/>
        <dbReference type="EC" id="3.5.4.5"/>
    </reaction>
</comment>
<dbReference type="NCBIfam" id="NF004064">
    <property type="entry name" value="PRK05578.1"/>
    <property type="match status" value="1"/>
</dbReference>
<comment type="catalytic activity">
    <reaction evidence="10 15">
        <text>2'-deoxycytidine + H2O + H(+) = 2'-deoxyuridine + NH4(+)</text>
        <dbReference type="Rhea" id="RHEA:13433"/>
        <dbReference type="ChEBI" id="CHEBI:15377"/>
        <dbReference type="ChEBI" id="CHEBI:15378"/>
        <dbReference type="ChEBI" id="CHEBI:15698"/>
        <dbReference type="ChEBI" id="CHEBI:16450"/>
        <dbReference type="ChEBI" id="CHEBI:28938"/>
        <dbReference type="EC" id="3.5.4.5"/>
    </reaction>
</comment>
<evidence type="ECO:0000256" key="1">
    <source>
        <dbReference type="ARBA" id="ARBA00001947"/>
    </source>
</evidence>
<accession>A0A2W7HU43</accession>
<dbReference type="PANTHER" id="PTHR11644:SF2">
    <property type="entry name" value="CYTIDINE DEAMINASE"/>
    <property type="match status" value="1"/>
</dbReference>
<dbReference type="GO" id="GO:0042802">
    <property type="term" value="F:identical protein binding"/>
    <property type="evidence" value="ECO:0007669"/>
    <property type="project" value="UniProtKB-ARBA"/>
</dbReference>
<protein>
    <recommendedName>
        <fullName evidence="5 15">Cytidine deaminase</fullName>
        <ecNumber evidence="4 15">3.5.4.5</ecNumber>
    </recommendedName>
    <alternativeName>
        <fullName evidence="9 15">Cytidine aminohydrolase</fullName>
    </alternativeName>
</protein>
<feature type="binding site" evidence="14">
    <location>
        <position position="87"/>
    </location>
    <ligand>
        <name>Zn(2+)</name>
        <dbReference type="ChEBI" id="CHEBI:29105"/>
        <note>catalytic</note>
    </ligand>
</feature>
<evidence type="ECO:0000256" key="10">
    <source>
        <dbReference type="ARBA" id="ARBA00049252"/>
    </source>
</evidence>
<comment type="similarity">
    <text evidence="3 15">Belongs to the cytidine and deoxycytidylate deaminase family.</text>
</comment>
<dbReference type="EC" id="3.5.4.5" evidence="4 15"/>
<dbReference type="GO" id="GO:0072527">
    <property type="term" value="P:pyrimidine-containing compound metabolic process"/>
    <property type="evidence" value="ECO:0007669"/>
    <property type="project" value="UniProtKB-ARBA"/>
</dbReference>
<evidence type="ECO:0000256" key="13">
    <source>
        <dbReference type="PIRSR" id="PIRSR606262-2"/>
    </source>
</evidence>
<evidence type="ECO:0000256" key="7">
    <source>
        <dbReference type="ARBA" id="ARBA00022801"/>
    </source>
</evidence>
<dbReference type="PROSITE" id="PS00903">
    <property type="entry name" value="CYT_DCMP_DEAMINASES_1"/>
    <property type="match status" value="1"/>
</dbReference>
<dbReference type="AlphaFoldDB" id="A0A2W7HU43"/>
<evidence type="ECO:0000256" key="5">
    <source>
        <dbReference type="ARBA" id="ARBA00018266"/>
    </source>
</evidence>
<dbReference type="SUPFAM" id="SSF53927">
    <property type="entry name" value="Cytidine deaminase-like"/>
    <property type="match status" value="1"/>
</dbReference>
<evidence type="ECO:0000256" key="14">
    <source>
        <dbReference type="PIRSR" id="PIRSR606262-3"/>
    </source>
</evidence>
<dbReference type="RefSeq" id="WP_111518885.1">
    <property type="nucleotide sequence ID" value="NZ_QKUB01000013.1"/>
</dbReference>
<evidence type="ECO:0000256" key="8">
    <source>
        <dbReference type="ARBA" id="ARBA00022833"/>
    </source>
</evidence>
<dbReference type="InterPro" id="IPR006262">
    <property type="entry name" value="Cyt_deam_tetra"/>
</dbReference>
<keyword evidence="7 15" id="KW-0378">Hydrolase</keyword>
<evidence type="ECO:0000256" key="11">
    <source>
        <dbReference type="ARBA" id="ARBA00049558"/>
    </source>
</evidence>
<sequence>MELKDKEVLKEKLKFAYAPYSNVHVAALAIDDKGNFYYGVNVENAAYPSGLCAERSALFGSVVQGAQIGNFKELHIISNLNKILYPCGACRQVMSQFLANDAKVVLHSTNLLEEKVFTMEQLLPGGVKDADIIPD</sequence>
<evidence type="ECO:0000256" key="3">
    <source>
        <dbReference type="ARBA" id="ARBA00006576"/>
    </source>
</evidence>
<comment type="caution">
    <text evidence="17">The sequence shown here is derived from an EMBL/GenBank/DDBJ whole genome shotgun (WGS) entry which is preliminary data.</text>
</comment>
<keyword evidence="8 14" id="KW-0862">Zinc</keyword>
<evidence type="ECO:0000256" key="2">
    <source>
        <dbReference type="ARBA" id="ARBA00003949"/>
    </source>
</evidence>
<evidence type="ECO:0000256" key="12">
    <source>
        <dbReference type="PIRSR" id="PIRSR606262-1"/>
    </source>
</evidence>
<dbReference type="PROSITE" id="PS51747">
    <property type="entry name" value="CYT_DCMP_DEAMINASES_2"/>
    <property type="match status" value="1"/>
</dbReference>
<dbReference type="InterPro" id="IPR016192">
    <property type="entry name" value="APOBEC/CMP_deaminase_Zn-bd"/>
</dbReference>
<organism evidence="17 18">
    <name type="scientific">Metamycoplasma auris</name>
    <dbReference type="NCBI Taxonomy" id="51363"/>
    <lineage>
        <taxon>Bacteria</taxon>
        <taxon>Bacillati</taxon>
        <taxon>Mycoplasmatota</taxon>
        <taxon>Mycoplasmoidales</taxon>
        <taxon>Metamycoplasmataceae</taxon>
        <taxon>Metamycoplasma</taxon>
    </lineage>
</organism>
<feature type="binding site" evidence="14">
    <location>
        <position position="90"/>
    </location>
    <ligand>
        <name>Zn(2+)</name>
        <dbReference type="ChEBI" id="CHEBI:29105"/>
        <note>catalytic</note>
    </ligand>
</feature>
<dbReference type="InterPro" id="IPR016193">
    <property type="entry name" value="Cytidine_deaminase-like"/>
</dbReference>
<comment type="cofactor">
    <cofactor evidence="1 14 15">
        <name>Zn(2+)</name>
        <dbReference type="ChEBI" id="CHEBI:29105"/>
    </cofactor>
</comment>
<evidence type="ECO:0000256" key="4">
    <source>
        <dbReference type="ARBA" id="ARBA00012783"/>
    </source>
</evidence>
<feature type="binding site" evidence="14">
    <location>
        <position position="52"/>
    </location>
    <ligand>
        <name>Zn(2+)</name>
        <dbReference type="ChEBI" id="CHEBI:29105"/>
        <note>catalytic</note>
    </ligand>
</feature>
<evidence type="ECO:0000256" key="6">
    <source>
        <dbReference type="ARBA" id="ARBA00022723"/>
    </source>
</evidence>